<accession>A0AAD8WJ66</accession>
<feature type="region of interest" description="Disordered" evidence="1">
    <location>
        <begin position="1"/>
        <end position="25"/>
    </location>
</feature>
<evidence type="ECO:0000313" key="3">
    <source>
        <dbReference type="Proteomes" id="UP001231189"/>
    </source>
</evidence>
<dbReference type="AlphaFoldDB" id="A0AAD8WJ66"/>
<protein>
    <submittedName>
        <fullName evidence="2">Uncharacterized protein</fullName>
    </submittedName>
</protein>
<sequence length="124" mass="13412">MAVTRPTKTQSQPAPEAAATAPAAAPQPAFAAGQPAWSLLLLVYCPTRGLPPDTKLVEGHAPPVNFVINGRQYNKGYYLADGIYPKWATFVKTISSPVLSKEVEFVKEQEGSRKDVERAFGVLQ</sequence>
<dbReference type="PANTHER" id="PTHR47150">
    <property type="entry name" value="OS12G0169200 PROTEIN"/>
    <property type="match status" value="1"/>
</dbReference>
<dbReference type="PANTHER" id="PTHR47150:SF7">
    <property type="entry name" value="NUCLEASE"/>
    <property type="match status" value="1"/>
</dbReference>
<feature type="compositionally biased region" description="Low complexity" evidence="1">
    <location>
        <begin position="12"/>
        <end position="25"/>
    </location>
</feature>
<reference evidence="2" key="1">
    <citation type="submission" date="2023-07" db="EMBL/GenBank/DDBJ databases">
        <title>A chromosome-level genome assembly of Lolium multiflorum.</title>
        <authorList>
            <person name="Chen Y."/>
            <person name="Copetti D."/>
            <person name="Kolliker R."/>
            <person name="Studer B."/>
        </authorList>
    </citation>
    <scope>NUCLEOTIDE SEQUENCE</scope>
    <source>
        <strain evidence="2">02402/16</strain>
        <tissue evidence="2">Leaf</tissue>
    </source>
</reference>
<dbReference type="Pfam" id="PF04827">
    <property type="entry name" value="Plant_tran"/>
    <property type="match status" value="1"/>
</dbReference>
<dbReference type="EMBL" id="JAUUTY010000003">
    <property type="protein sequence ID" value="KAK1662050.1"/>
    <property type="molecule type" value="Genomic_DNA"/>
</dbReference>
<evidence type="ECO:0000256" key="1">
    <source>
        <dbReference type="SAM" id="MobiDB-lite"/>
    </source>
</evidence>
<dbReference type="InterPro" id="IPR006912">
    <property type="entry name" value="Harbinger_derived_prot"/>
</dbReference>
<name>A0AAD8WJ66_LOLMU</name>
<proteinExistence type="predicted"/>
<keyword evidence="3" id="KW-1185">Reference proteome</keyword>
<evidence type="ECO:0000313" key="2">
    <source>
        <dbReference type="EMBL" id="KAK1662050.1"/>
    </source>
</evidence>
<gene>
    <name evidence="2" type="ORF">QYE76_050209</name>
</gene>
<organism evidence="2 3">
    <name type="scientific">Lolium multiflorum</name>
    <name type="common">Italian ryegrass</name>
    <name type="synonym">Lolium perenne subsp. multiflorum</name>
    <dbReference type="NCBI Taxonomy" id="4521"/>
    <lineage>
        <taxon>Eukaryota</taxon>
        <taxon>Viridiplantae</taxon>
        <taxon>Streptophyta</taxon>
        <taxon>Embryophyta</taxon>
        <taxon>Tracheophyta</taxon>
        <taxon>Spermatophyta</taxon>
        <taxon>Magnoliopsida</taxon>
        <taxon>Liliopsida</taxon>
        <taxon>Poales</taxon>
        <taxon>Poaceae</taxon>
        <taxon>BOP clade</taxon>
        <taxon>Pooideae</taxon>
        <taxon>Poodae</taxon>
        <taxon>Poeae</taxon>
        <taxon>Poeae Chloroplast Group 2 (Poeae type)</taxon>
        <taxon>Loliodinae</taxon>
        <taxon>Loliinae</taxon>
        <taxon>Lolium</taxon>
    </lineage>
</organism>
<feature type="compositionally biased region" description="Polar residues" evidence="1">
    <location>
        <begin position="1"/>
        <end position="11"/>
    </location>
</feature>
<dbReference type="Proteomes" id="UP001231189">
    <property type="component" value="Unassembled WGS sequence"/>
</dbReference>
<comment type="caution">
    <text evidence="2">The sequence shown here is derived from an EMBL/GenBank/DDBJ whole genome shotgun (WGS) entry which is preliminary data.</text>
</comment>